<dbReference type="InterPro" id="IPR021773">
    <property type="entry name" value="TPC11"/>
</dbReference>
<feature type="compositionally biased region" description="Polar residues" evidence="1">
    <location>
        <begin position="22"/>
        <end position="40"/>
    </location>
</feature>
<dbReference type="PANTHER" id="PTHR14374:SF0">
    <property type="entry name" value="TRAFFICKING PROTEIN PARTICLE COMPLEX SUBUNIT 11"/>
    <property type="match status" value="1"/>
</dbReference>
<feature type="compositionally biased region" description="Polar residues" evidence="1">
    <location>
        <begin position="83"/>
        <end position="92"/>
    </location>
</feature>
<evidence type="ECO:0000259" key="2">
    <source>
        <dbReference type="Pfam" id="PF11817"/>
    </source>
</evidence>
<evidence type="ECO:0000313" key="3">
    <source>
        <dbReference type="EMBL" id="GHJ87834.1"/>
    </source>
</evidence>
<protein>
    <recommendedName>
        <fullName evidence="2">Trafficking protein particle complex subunit 11 domain-containing protein</fullName>
    </recommendedName>
</protein>
<dbReference type="PANTHER" id="PTHR14374">
    <property type="entry name" value="FOIE GRAS"/>
    <property type="match status" value="1"/>
</dbReference>
<comment type="caution">
    <text evidence="3">The sequence shown here is derived from an EMBL/GenBank/DDBJ whole genome shotgun (WGS) entry which is preliminary data.</text>
</comment>
<dbReference type="Pfam" id="PF11817">
    <property type="entry name" value="Foie-gras_1"/>
    <property type="match status" value="1"/>
</dbReference>
<accession>A0A8H3YFN9</accession>
<dbReference type="Proteomes" id="UP000620104">
    <property type="component" value="Unassembled WGS sequence"/>
</dbReference>
<dbReference type="AlphaFoldDB" id="A0A8H3YFN9"/>
<dbReference type="OrthoDB" id="6278596at2759"/>
<gene>
    <name evidence="3" type="ORF">NliqN6_4236</name>
</gene>
<feature type="compositionally biased region" description="Polar residues" evidence="1">
    <location>
        <begin position="198"/>
        <end position="211"/>
    </location>
</feature>
<feature type="region of interest" description="Disordered" evidence="1">
    <location>
        <begin position="22"/>
        <end position="98"/>
    </location>
</feature>
<reference evidence="3" key="1">
    <citation type="submission" date="2020-07" db="EMBL/GenBank/DDBJ databases">
        <title>Draft Genome Sequence of a Deep-Sea Yeast, Naganishia (Cryptococcus) liquefaciens strain N6.</title>
        <authorList>
            <person name="Han Y.W."/>
            <person name="Kajitani R."/>
            <person name="Morimoto H."/>
            <person name="Parhat M."/>
            <person name="Tsubouchi H."/>
            <person name="Bakenova O."/>
            <person name="Ogata M."/>
            <person name="Argunhan B."/>
            <person name="Aoki R."/>
            <person name="Kajiwara S."/>
            <person name="Itoh T."/>
            <person name="Iwasaki H."/>
        </authorList>
    </citation>
    <scope>NUCLEOTIDE SEQUENCE</scope>
    <source>
        <strain evidence="3">N6</strain>
    </source>
</reference>
<sequence length="1271" mass="141649">MNSYPNEFLSHPLPLMFVAGISESQTSHGSSKTRNDSTVSEPGLPEELKANRHPEGPDSSDQRAVLEEAAVQEGSTDALPEDSGTTSPTSGATLMPSDDSFSRLEANLRTAFSSFSNKPSLWKEGYRLDQRSGLDKSSAVGSRRGSRGGSAPGTEKGRLFRILVVDKNIRIPSRKSRAPSAVPHVSASPDPSLYPSIQAPTTSHSPLSPLTVTSPTYPDGIMNPSWIRKHEDHVPCVIVLFLRLPSTSPMPLEPNEETRSKQRAEVDDQLAAEIGERRKKWIERVPGVKVTVVLLASKEILDDPGLDARLSVIRRQSGLDTKSSLYVLTPVAADDLDDFVQSLQQAVYTHAMDLYAVHYRSNRKKRAKLPANPQAVPYPATAPTGVRPLSTQGWAARYDYKAAWWAEGRGDVDLARRHYEDAWQALCYLFGIKDALSPRTKRWLEAKVLADCIAVKICRLAFYRNDTAAALAFFHQHLNKFGEFSMGWAIGKDSFEFWSWIGRQYRMFAELLELVIAHGLQIQAPLPVYAAPSTLAPGTEEVLVSAIKPLLVLQNPGYYYYTAGNCAVQRKVMFERSLESDPKPANLSAAALANEQKVDHTGVIVELYTKAYNLLQARPGKNRLALYVAFRIAETLSDGGQYQEAMKFLRKIAHVYEEEHWNPIVWAIRTLWYECAQRTGTSDDAAKLLLEMMAPYGSEQPEDPRQYQDDLDVLLKTTAPSSSEPIKITQSSGNTLVQVQAGFVKEQAVVNSEIPFLVELFVPTDVRFETLQFDALRLTFSNGKTCVVRHVDRGERGLWTDLGEVSTVESSAKADLHCRPGEVRLYRGTIRSADPGALELSEAALVITRDLWTIELHNRSVDTASLSLHDIDEEIFPSVTITRRPIKLDVRLDHVPSAFASETVKFNVKVTSCESQALKVHYELQAPKAKIVLPDQQESIFQDILPRQQLDTVTCGCTVASEINLTYAEVGDHQLQIKLQADLQEDPSDKVDTSVVESSIISISIPFEADHRLRYEPSATVFPSLLSIERLQPDFFEKICEATVYTVVSQKTHLDLIIHNIEYKHSDPANSKLVYTSLSDCKFPDDWIDEMQYGILNQYDVAVGSTPDQEDIAGSDVSAGLFDISWSRKEAIHSVINHFECMVPRIRYTPTDNVQAVVKAPESVTQYASFQWQLQLTNLHPTMAMKELSIQTEITEGFSWTGSRNISVPTLLPFQQFEYNFSAIPMTAPGLQPLPRIRVLQAQDEISKELSIQTKSDVDNEGAVQVMVLPL</sequence>
<feature type="region of interest" description="Disordered" evidence="1">
    <location>
        <begin position="173"/>
        <end position="211"/>
    </location>
</feature>
<evidence type="ECO:0000256" key="1">
    <source>
        <dbReference type="SAM" id="MobiDB-lite"/>
    </source>
</evidence>
<organism evidence="3 4">
    <name type="scientific">Naganishia liquefaciens</name>
    <dbReference type="NCBI Taxonomy" id="104408"/>
    <lineage>
        <taxon>Eukaryota</taxon>
        <taxon>Fungi</taxon>
        <taxon>Dikarya</taxon>
        <taxon>Basidiomycota</taxon>
        <taxon>Agaricomycotina</taxon>
        <taxon>Tremellomycetes</taxon>
        <taxon>Filobasidiales</taxon>
        <taxon>Filobasidiaceae</taxon>
        <taxon>Naganishia</taxon>
    </lineage>
</organism>
<dbReference type="EMBL" id="BLZA01000023">
    <property type="protein sequence ID" value="GHJ87834.1"/>
    <property type="molecule type" value="Genomic_DNA"/>
</dbReference>
<feature type="domain" description="Trafficking protein particle complex subunit 11" evidence="2">
    <location>
        <begin position="442"/>
        <end position="694"/>
    </location>
</feature>
<proteinExistence type="predicted"/>
<feature type="region of interest" description="Disordered" evidence="1">
    <location>
        <begin position="130"/>
        <end position="155"/>
    </location>
</feature>
<keyword evidence="4" id="KW-1185">Reference proteome</keyword>
<name>A0A8H3YFN9_9TREE</name>
<feature type="compositionally biased region" description="Basic and acidic residues" evidence="1">
    <location>
        <begin position="46"/>
        <end position="66"/>
    </location>
</feature>
<evidence type="ECO:0000313" key="4">
    <source>
        <dbReference type="Proteomes" id="UP000620104"/>
    </source>
</evidence>